<keyword evidence="3" id="KW-1185">Reference proteome</keyword>
<feature type="signal peptide" evidence="1">
    <location>
        <begin position="1"/>
        <end position="30"/>
    </location>
</feature>
<protein>
    <recommendedName>
        <fullName evidence="4">Secreted protein</fullName>
    </recommendedName>
</protein>
<evidence type="ECO:0000256" key="1">
    <source>
        <dbReference type="SAM" id="SignalP"/>
    </source>
</evidence>
<reference evidence="3" key="1">
    <citation type="submission" date="2014-09" db="EMBL/GenBank/DDBJ databases">
        <authorList>
            <person name="Sharma Rahul"/>
            <person name="Thines Marco"/>
        </authorList>
    </citation>
    <scope>NUCLEOTIDE SEQUENCE [LARGE SCALE GENOMIC DNA]</scope>
</reference>
<sequence length="94" mass="10576">MRRIIAPNSAFVLPAVLVIAAFSALPVAHANVEVRDRGHGDAQRSDWRQDCVSMGGQTAQWDLWYDSSVQKVFAYCIDDEDEDISQDIKDHLGW</sequence>
<evidence type="ECO:0000313" key="2">
    <source>
        <dbReference type="EMBL" id="CEH12026.1"/>
    </source>
</evidence>
<organism evidence="2 3">
    <name type="scientific">Ceraceosorus bombacis</name>
    <dbReference type="NCBI Taxonomy" id="401625"/>
    <lineage>
        <taxon>Eukaryota</taxon>
        <taxon>Fungi</taxon>
        <taxon>Dikarya</taxon>
        <taxon>Basidiomycota</taxon>
        <taxon>Ustilaginomycotina</taxon>
        <taxon>Exobasidiomycetes</taxon>
        <taxon>Ceraceosorales</taxon>
        <taxon>Ceraceosoraceae</taxon>
        <taxon>Ceraceosorus</taxon>
    </lineage>
</organism>
<name>A0A0N7L8V3_9BASI</name>
<dbReference type="Proteomes" id="UP000054845">
    <property type="component" value="Unassembled WGS sequence"/>
</dbReference>
<keyword evidence="1" id="KW-0732">Signal</keyword>
<accession>A0A0N7L8V3</accession>
<evidence type="ECO:0008006" key="4">
    <source>
        <dbReference type="Google" id="ProtNLM"/>
    </source>
</evidence>
<dbReference type="AlphaFoldDB" id="A0A0N7L8V3"/>
<evidence type="ECO:0000313" key="3">
    <source>
        <dbReference type="Proteomes" id="UP000054845"/>
    </source>
</evidence>
<proteinExistence type="predicted"/>
<dbReference type="OrthoDB" id="10372135at2759"/>
<feature type="chain" id="PRO_5006015180" description="Secreted protein" evidence="1">
    <location>
        <begin position="31"/>
        <end position="94"/>
    </location>
</feature>
<dbReference type="EMBL" id="CCYA01000118">
    <property type="protein sequence ID" value="CEH12026.1"/>
    <property type="molecule type" value="Genomic_DNA"/>
</dbReference>